<reference evidence="1" key="1">
    <citation type="submission" date="2022-08" db="UniProtKB">
        <authorList>
            <consortium name="EnsemblMetazoa"/>
        </authorList>
    </citation>
    <scope>IDENTIFICATION</scope>
    <source>
        <strain evidence="1">Israel</strain>
    </source>
</reference>
<sequence>MRLTGSSINARILVKDPTERLNGFNLPRNEWATLNRIRSDCGRSASTLHKWGMTSSEECDCGNPTQTIKHILEECPSRQFSEGISVLNEVTGQAMREVKTGLENNPTYSREFSLAELNMALRKTKKRKAAGPDEIFPEFIINSGIKCKRWLVQFYNDILMSGAVPQLFKKSRVVAIKKPGKDGTEPNHFRPIALLCICYKLLERLILNRIESPIEAAVPKEQAGFRSGRDCCEQVLALTSQIEANFQKGLKTTAVFVDLSAAYDTVWRHGLLLKLAKTVPCKRIINLMTTLLSNRYFTVCLSGKLSPVKTLNNGLPQGSVLAPEEMERLDGEYELHTLKQESVELGPKVRISKRTTTKQCWLSHRERCGEEPSANV</sequence>
<dbReference type="AlphaFoldDB" id="A0A1B0DMF8"/>
<dbReference type="PANTHER" id="PTHR36688">
    <property type="entry name" value="ENDO/EXONUCLEASE/PHOSPHATASE DOMAIN-CONTAINING PROTEIN"/>
    <property type="match status" value="1"/>
</dbReference>
<evidence type="ECO:0000313" key="1">
    <source>
        <dbReference type="EnsemblMetazoa" id="PPAI009550-PA"/>
    </source>
</evidence>
<name>A0A1B0DMF8_PHLPP</name>
<accession>A0A1B0DMF8</accession>
<keyword evidence="2" id="KW-1185">Reference proteome</keyword>
<dbReference type="VEuPathDB" id="VectorBase:PPAPM1_005185"/>
<evidence type="ECO:0000313" key="2">
    <source>
        <dbReference type="Proteomes" id="UP000092462"/>
    </source>
</evidence>
<dbReference type="InterPro" id="IPR043502">
    <property type="entry name" value="DNA/RNA_pol_sf"/>
</dbReference>
<protein>
    <submittedName>
        <fullName evidence="1">Uncharacterized protein</fullName>
    </submittedName>
</protein>
<dbReference type="VEuPathDB" id="VectorBase:PPAI009550"/>
<dbReference type="SUPFAM" id="SSF56672">
    <property type="entry name" value="DNA/RNA polymerases"/>
    <property type="match status" value="1"/>
</dbReference>
<dbReference type="Pfam" id="PF00078">
    <property type="entry name" value="RVT_1"/>
    <property type="match status" value="1"/>
</dbReference>
<dbReference type="VEuPathDB" id="VectorBase:PPAPM1_003333"/>
<dbReference type="PROSITE" id="PS50878">
    <property type="entry name" value="RT_POL"/>
    <property type="match status" value="1"/>
</dbReference>
<dbReference type="EMBL" id="AJVK01001249">
    <property type="status" value="NOT_ANNOTATED_CDS"/>
    <property type="molecule type" value="Genomic_DNA"/>
</dbReference>
<dbReference type="GO" id="GO:0071897">
    <property type="term" value="P:DNA biosynthetic process"/>
    <property type="evidence" value="ECO:0007669"/>
    <property type="project" value="UniProtKB-ARBA"/>
</dbReference>
<dbReference type="EnsemblMetazoa" id="PPAI009550-RA">
    <property type="protein sequence ID" value="PPAI009550-PA"/>
    <property type="gene ID" value="PPAI009550"/>
</dbReference>
<dbReference type="EMBL" id="AJVK01001248">
    <property type="status" value="NOT_ANNOTATED_CDS"/>
    <property type="molecule type" value="Genomic_DNA"/>
</dbReference>
<proteinExistence type="predicted"/>
<organism evidence="1 2">
    <name type="scientific">Phlebotomus papatasi</name>
    <name type="common">Sandfly</name>
    <dbReference type="NCBI Taxonomy" id="29031"/>
    <lineage>
        <taxon>Eukaryota</taxon>
        <taxon>Metazoa</taxon>
        <taxon>Ecdysozoa</taxon>
        <taxon>Arthropoda</taxon>
        <taxon>Hexapoda</taxon>
        <taxon>Insecta</taxon>
        <taxon>Pterygota</taxon>
        <taxon>Neoptera</taxon>
        <taxon>Endopterygota</taxon>
        <taxon>Diptera</taxon>
        <taxon>Nematocera</taxon>
        <taxon>Psychodoidea</taxon>
        <taxon>Psychodidae</taxon>
        <taxon>Phlebotomus</taxon>
        <taxon>Phlebotomus</taxon>
    </lineage>
</organism>
<dbReference type="PANTHER" id="PTHR36688:SF1">
    <property type="entry name" value="ENDONUCLEASE_EXONUCLEASE_PHOSPHATASE DOMAIN-CONTAINING PROTEIN"/>
    <property type="match status" value="1"/>
</dbReference>
<dbReference type="InterPro" id="IPR052560">
    <property type="entry name" value="RdDP_mobile_element"/>
</dbReference>
<dbReference type="CDD" id="cd01650">
    <property type="entry name" value="RT_nLTR_like"/>
    <property type="match status" value="1"/>
</dbReference>
<dbReference type="InterPro" id="IPR000477">
    <property type="entry name" value="RT_dom"/>
</dbReference>
<dbReference type="Proteomes" id="UP000092462">
    <property type="component" value="Unassembled WGS sequence"/>
</dbReference>